<organism evidence="1 2">
    <name type="scientific">Diphasiastrum complanatum</name>
    <name type="common">Issler's clubmoss</name>
    <name type="synonym">Lycopodium complanatum</name>
    <dbReference type="NCBI Taxonomy" id="34168"/>
    <lineage>
        <taxon>Eukaryota</taxon>
        <taxon>Viridiplantae</taxon>
        <taxon>Streptophyta</taxon>
        <taxon>Embryophyta</taxon>
        <taxon>Tracheophyta</taxon>
        <taxon>Lycopodiopsida</taxon>
        <taxon>Lycopodiales</taxon>
        <taxon>Lycopodiaceae</taxon>
        <taxon>Lycopodioideae</taxon>
        <taxon>Diphasiastrum</taxon>
    </lineage>
</organism>
<dbReference type="EMBL" id="CM055092">
    <property type="protein sequence ID" value="KAJ7568891.1"/>
    <property type="molecule type" value="Genomic_DNA"/>
</dbReference>
<accession>A0ACC2ER62</accession>
<evidence type="ECO:0000313" key="2">
    <source>
        <dbReference type="Proteomes" id="UP001162992"/>
    </source>
</evidence>
<name>A0ACC2ER62_DIPCM</name>
<proteinExistence type="predicted"/>
<evidence type="ECO:0000313" key="1">
    <source>
        <dbReference type="EMBL" id="KAJ7568891.1"/>
    </source>
</evidence>
<keyword evidence="2" id="KW-1185">Reference proteome</keyword>
<dbReference type="Proteomes" id="UP001162992">
    <property type="component" value="Chromosome 1"/>
</dbReference>
<comment type="caution">
    <text evidence="1">The sequence shown here is derived from an EMBL/GenBank/DDBJ whole genome shotgun (WGS) entry which is preliminary data.</text>
</comment>
<gene>
    <name evidence="1" type="ORF">O6H91_01G051600</name>
</gene>
<protein>
    <submittedName>
        <fullName evidence="1">Uncharacterized protein</fullName>
    </submittedName>
</protein>
<sequence>MEEAVVSRRKEVSPFRKKLEAALDEPFDMNQLAELWEEINRKKPVTQRRETRKRSLEVLINEEGLSYLDQHQDFAEKLMSTANVQGKLKLLRGFFCWLQYACIPGSFKPWVDPNHASSDEDCLVTDGPDDKIVVVDLSQEEDRFVSLPKQGLPSVFQSTEDYIKRNENVKFSLHRCVTPCALARMDRQHMISAQQCAKKNKCIKHQNPQLIMIDDDDRPWLDQDISPSSLVEEAESLSPKPKSLSLILKAEVFVEEFESTNSKLLQPSQNSMTLKPPQVVIIDDEEVNSMVATEHEM</sequence>
<reference evidence="2" key="1">
    <citation type="journal article" date="2024" name="Proc. Natl. Acad. Sci. U.S.A.">
        <title>Extraordinary preservation of gene collinearity over three hundred million years revealed in homosporous lycophytes.</title>
        <authorList>
            <person name="Li C."/>
            <person name="Wickell D."/>
            <person name="Kuo L.Y."/>
            <person name="Chen X."/>
            <person name="Nie B."/>
            <person name="Liao X."/>
            <person name="Peng D."/>
            <person name="Ji J."/>
            <person name="Jenkins J."/>
            <person name="Williams M."/>
            <person name="Shu S."/>
            <person name="Plott C."/>
            <person name="Barry K."/>
            <person name="Rajasekar S."/>
            <person name="Grimwood J."/>
            <person name="Han X."/>
            <person name="Sun S."/>
            <person name="Hou Z."/>
            <person name="He W."/>
            <person name="Dai G."/>
            <person name="Sun C."/>
            <person name="Schmutz J."/>
            <person name="Leebens-Mack J.H."/>
            <person name="Li F.W."/>
            <person name="Wang L."/>
        </authorList>
    </citation>
    <scope>NUCLEOTIDE SEQUENCE [LARGE SCALE GENOMIC DNA]</scope>
    <source>
        <strain evidence="2">cv. PW_Plant_1</strain>
    </source>
</reference>